<accession>A0A143WQZ4</accession>
<evidence type="ECO:0000256" key="4">
    <source>
        <dbReference type="ARBA" id="ARBA00029440"/>
    </source>
</evidence>
<keyword evidence="2 5" id="KW-0028">Amino-acid biosynthesis</keyword>
<dbReference type="Proteomes" id="UP000075242">
    <property type="component" value="Chromosome I"/>
</dbReference>
<evidence type="ECO:0000256" key="3">
    <source>
        <dbReference type="ARBA" id="ARBA00023102"/>
    </source>
</evidence>
<dbReference type="EC" id="4.1.3.-" evidence="6"/>
<dbReference type="EMBL" id="LN999011">
    <property type="protein sequence ID" value="CUX76730.1"/>
    <property type="molecule type" value="Genomic_DNA"/>
</dbReference>
<proteinExistence type="inferred from homology"/>
<reference evidence="7" key="1">
    <citation type="submission" date="2016-01" db="EMBL/GenBank/DDBJ databases">
        <authorList>
            <person name="Husnik F."/>
        </authorList>
    </citation>
    <scope>NUCLEOTIDE SEQUENCE [LARGE SCALE GENOMIC DNA]</scope>
</reference>
<dbReference type="InterPro" id="IPR006062">
    <property type="entry name" value="His_biosynth"/>
</dbReference>
<keyword evidence="3 5" id="KW-0368">Histidine biosynthesis</keyword>
<dbReference type="GO" id="GO:0000105">
    <property type="term" value="P:L-histidine biosynthetic process"/>
    <property type="evidence" value="ECO:0007669"/>
    <property type="project" value="UniProtKB-KW"/>
</dbReference>
<dbReference type="GO" id="GO:0000107">
    <property type="term" value="F:imidazoleglycerol-phosphate synthase activity"/>
    <property type="evidence" value="ECO:0007669"/>
    <property type="project" value="TreeGrafter"/>
</dbReference>
<dbReference type="InterPro" id="IPR011060">
    <property type="entry name" value="RibuloseP-bd_barrel"/>
</dbReference>
<dbReference type="GO" id="GO:0016829">
    <property type="term" value="F:lyase activity"/>
    <property type="evidence" value="ECO:0007669"/>
    <property type="project" value="UniProtKB-KW"/>
</dbReference>
<evidence type="ECO:0000313" key="7">
    <source>
        <dbReference type="Proteomes" id="UP000075242"/>
    </source>
</evidence>
<sequence length="252" mass="25677">MLTRVVACLDVLHNRVVKGVRFVGLRVVGGPVRTAYDHLIRGVEEVVALDIGASVCHASDMLHIAHGVSLHAGVPVTVGGGVRLPGMVLALLGSGADKVSINTRLACGLSLLPTLATRHGSQCLVGCVDARIDPGSMAWQAKCRGGCVRLSARLQDWVSAIARQGAGEVVLTSIDRDGTRCGFDVPLAHSVASGTQAPLVVSGGAGGVRDCLDAAGLTAASGVLLAGALHDGTVGTPAIRAAIRYYGPYAPI</sequence>
<evidence type="ECO:0000256" key="1">
    <source>
        <dbReference type="ARBA" id="ARBA00009667"/>
    </source>
</evidence>
<dbReference type="Gene3D" id="3.20.20.70">
    <property type="entry name" value="Aldolase class I"/>
    <property type="match status" value="1"/>
</dbReference>
<evidence type="ECO:0000256" key="2">
    <source>
        <dbReference type="ARBA" id="ARBA00022605"/>
    </source>
</evidence>
<gene>
    <name evidence="6" type="primary">hisF</name>
    <name evidence="6" type="ORF">MHIR_TP00110</name>
</gene>
<dbReference type="PANTHER" id="PTHR21235:SF2">
    <property type="entry name" value="IMIDAZOLE GLYCEROL PHOSPHATE SYNTHASE HISHF"/>
    <property type="match status" value="1"/>
</dbReference>
<dbReference type="PATRIC" id="fig|189385.8.peg.117"/>
<dbReference type="AlphaFoldDB" id="A0A143WQZ4"/>
<keyword evidence="6" id="KW-0456">Lyase</keyword>
<name>A0A143WQZ4_TREPR</name>
<evidence type="ECO:0000313" key="6">
    <source>
        <dbReference type="EMBL" id="CUX76730.1"/>
    </source>
</evidence>
<dbReference type="InterPro" id="IPR050064">
    <property type="entry name" value="IGPS_HisA/HisF"/>
</dbReference>
<comment type="similarity">
    <text evidence="1 5">Belongs to the HisA/HisF family.</text>
</comment>
<evidence type="ECO:0000256" key="5">
    <source>
        <dbReference type="RuleBase" id="RU003657"/>
    </source>
</evidence>
<dbReference type="InterPro" id="IPR013785">
    <property type="entry name" value="Aldolase_TIM"/>
</dbReference>
<dbReference type="Pfam" id="PF00977">
    <property type="entry name" value="His_biosynth"/>
    <property type="match status" value="1"/>
</dbReference>
<dbReference type="PANTHER" id="PTHR21235">
    <property type="entry name" value="IMIDAZOLE GLYCEROL PHOSPHATE SYNTHASE SUBUNIT HISF/H IGP SYNTHASE SUBUNIT HISF/H"/>
    <property type="match status" value="1"/>
</dbReference>
<comment type="pathway">
    <text evidence="4">Amino-acid biosynthesis.</text>
</comment>
<dbReference type="SUPFAM" id="SSF51366">
    <property type="entry name" value="Ribulose-phoshate binding barrel"/>
    <property type="match status" value="1"/>
</dbReference>
<protein>
    <submittedName>
        <fullName evidence="6">Imidazole glycerol phosphate synthase subunit HisF</fullName>
        <ecNumber evidence="6">4.1.3.-</ecNumber>
    </submittedName>
</protein>
<organism evidence="6 7">
    <name type="scientific">Tremblaya princeps</name>
    <dbReference type="NCBI Taxonomy" id="189385"/>
    <lineage>
        <taxon>Bacteria</taxon>
        <taxon>Pseudomonadati</taxon>
        <taxon>Pseudomonadota</taxon>
        <taxon>Betaproteobacteria</taxon>
        <taxon>Candidatus Tremblayella</taxon>
    </lineage>
</organism>